<feature type="compositionally biased region" description="Polar residues" evidence="2">
    <location>
        <begin position="253"/>
        <end position="264"/>
    </location>
</feature>
<keyword evidence="4" id="KW-0969">Cilium</keyword>
<evidence type="ECO:0000313" key="5">
    <source>
        <dbReference type="Proteomes" id="UP000571554"/>
    </source>
</evidence>
<dbReference type="Pfam" id="PF00691">
    <property type="entry name" value="OmpA"/>
    <property type="match status" value="1"/>
</dbReference>
<dbReference type="InterPro" id="IPR036737">
    <property type="entry name" value="OmpA-like_sf"/>
</dbReference>
<dbReference type="Proteomes" id="UP000571554">
    <property type="component" value="Unassembled WGS sequence"/>
</dbReference>
<evidence type="ECO:0000259" key="3">
    <source>
        <dbReference type="PROSITE" id="PS51123"/>
    </source>
</evidence>
<feature type="region of interest" description="Disordered" evidence="2">
    <location>
        <begin position="221"/>
        <end position="295"/>
    </location>
</feature>
<evidence type="ECO:0000256" key="2">
    <source>
        <dbReference type="SAM" id="MobiDB-lite"/>
    </source>
</evidence>
<dbReference type="GO" id="GO:0006313">
    <property type="term" value="P:DNA transposition"/>
    <property type="evidence" value="ECO:0007669"/>
    <property type="project" value="InterPro"/>
</dbReference>
<dbReference type="Pfam" id="PF02371">
    <property type="entry name" value="Transposase_20"/>
    <property type="match status" value="1"/>
</dbReference>
<dbReference type="GO" id="GO:0003677">
    <property type="term" value="F:DNA binding"/>
    <property type="evidence" value="ECO:0007669"/>
    <property type="project" value="InterPro"/>
</dbReference>
<dbReference type="PANTHER" id="PTHR33055:SF3">
    <property type="entry name" value="PUTATIVE TRANSPOSASE FOR IS117-RELATED"/>
    <property type="match status" value="1"/>
</dbReference>
<dbReference type="InterPro" id="IPR047650">
    <property type="entry name" value="Transpos_IS110"/>
</dbReference>
<dbReference type="NCBIfam" id="NF033542">
    <property type="entry name" value="transpos_IS110"/>
    <property type="match status" value="1"/>
</dbReference>
<reference evidence="4 5" key="1">
    <citation type="submission" date="2020-08" db="EMBL/GenBank/DDBJ databases">
        <title>Above-ground endophytic microbial communities from plants in different locations in the United States.</title>
        <authorList>
            <person name="Frank C."/>
        </authorList>
    </citation>
    <scope>NUCLEOTIDE SEQUENCE [LARGE SCALE GENOMIC DNA]</scope>
    <source>
        <strain evidence="4 5">WP4_2_2</strain>
    </source>
</reference>
<dbReference type="EMBL" id="JACHBW010000011">
    <property type="protein sequence ID" value="MBB6103985.1"/>
    <property type="molecule type" value="Genomic_DNA"/>
</dbReference>
<dbReference type="SUPFAM" id="SSF103088">
    <property type="entry name" value="OmpA-like"/>
    <property type="match status" value="1"/>
</dbReference>
<sequence>MHAKFIRPFVQTNKTDAADARAIWTAIQQPGMRTVATKTEDQQAMLGLHRMRSLLVKFRTMQVNQLRGLLYEFGASFRTGRVAGLNEIRARMVELGDTLPGIMISCLQDQLRRVDGIEQNIDQLEKQIGAWHKHEAACRAIAEVPGIGRLTATALVATIGDAKTFKSGREFASFLGLVPRQSCQRRLNPDPRSVLHAPQQSDGIRRLEAMRARLVAASPAGNTAANTCTERHAQAPHQDTGTVRGSKNAPVGSPSQQPEETTLCRNVESVHHGARATGPTIETTARPRGAQAAAPLSPDDFVDVKYRETAQTVPVRRRWGARACWFVAGVIAAALLSALAYRIHVGAAGSVVTPASPLAGIVHAIDGGLSGEIASHSITLRTNAGMSSLVILIEGMFGPGQATLSPSSVPVIAQIGRTLAAAGSRVQIRLTGYTDNVAPDPTPGVSNLSLSTQRAQAVMQALVLAGVAPGRMNAGGQGEMSPLDDNRTREGRARNRRVEIIVEPAP</sequence>
<evidence type="ECO:0000313" key="4">
    <source>
        <dbReference type="EMBL" id="MBB6103985.1"/>
    </source>
</evidence>
<dbReference type="PANTHER" id="PTHR33055">
    <property type="entry name" value="TRANSPOSASE FOR INSERTION SEQUENCE ELEMENT IS1111A"/>
    <property type="match status" value="1"/>
</dbReference>
<dbReference type="Gene3D" id="3.30.1330.60">
    <property type="entry name" value="OmpA-like domain"/>
    <property type="match status" value="1"/>
</dbReference>
<dbReference type="AlphaFoldDB" id="A0A7W9U133"/>
<gene>
    <name evidence="4" type="ORF">F4827_003844</name>
</gene>
<accession>A0A7W9U133</accession>
<dbReference type="GO" id="GO:0016020">
    <property type="term" value="C:membrane"/>
    <property type="evidence" value="ECO:0007669"/>
    <property type="project" value="UniProtKB-UniRule"/>
</dbReference>
<dbReference type="PROSITE" id="PS51123">
    <property type="entry name" value="OMPA_2"/>
    <property type="match status" value="1"/>
</dbReference>
<keyword evidence="5" id="KW-1185">Reference proteome</keyword>
<organism evidence="4 5">
    <name type="scientific">Paraburkholderia bannensis</name>
    <dbReference type="NCBI Taxonomy" id="765414"/>
    <lineage>
        <taxon>Bacteria</taxon>
        <taxon>Pseudomonadati</taxon>
        <taxon>Pseudomonadota</taxon>
        <taxon>Betaproteobacteria</taxon>
        <taxon>Burkholderiales</taxon>
        <taxon>Burkholderiaceae</taxon>
        <taxon>Paraburkholderia</taxon>
    </lineage>
</organism>
<feature type="domain" description="OmpA-like" evidence="3">
    <location>
        <begin position="384"/>
        <end position="506"/>
    </location>
</feature>
<dbReference type="InterPro" id="IPR003346">
    <property type="entry name" value="Transposase_20"/>
</dbReference>
<dbReference type="GO" id="GO:0004803">
    <property type="term" value="F:transposase activity"/>
    <property type="evidence" value="ECO:0007669"/>
    <property type="project" value="InterPro"/>
</dbReference>
<keyword evidence="4" id="KW-0966">Cell projection</keyword>
<name>A0A7W9U133_9BURK</name>
<proteinExistence type="predicted"/>
<keyword evidence="1" id="KW-0472">Membrane</keyword>
<protein>
    <submittedName>
        <fullName evidence="4">Flagellar motor protein MotB</fullName>
    </submittedName>
</protein>
<keyword evidence="4" id="KW-0282">Flagellum</keyword>
<comment type="caution">
    <text evidence="4">The sequence shown here is derived from an EMBL/GenBank/DDBJ whole genome shotgun (WGS) entry which is preliminary data.</text>
</comment>
<dbReference type="CDD" id="cd07185">
    <property type="entry name" value="OmpA_C-like"/>
    <property type="match status" value="1"/>
</dbReference>
<evidence type="ECO:0000256" key="1">
    <source>
        <dbReference type="PROSITE-ProRule" id="PRU00473"/>
    </source>
</evidence>
<dbReference type="InterPro" id="IPR006665">
    <property type="entry name" value="OmpA-like"/>
</dbReference>